<gene>
    <name evidence="1" type="ORF">FOL47_000253</name>
</gene>
<organism evidence="1 2">
    <name type="scientific">Perkinsus chesapeaki</name>
    <name type="common">Clam parasite</name>
    <name type="synonym">Perkinsus andrewsi</name>
    <dbReference type="NCBI Taxonomy" id="330153"/>
    <lineage>
        <taxon>Eukaryota</taxon>
        <taxon>Sar</taxon>
        <taxon>Alveolata</taxon>
        <taxon>Perkinsozoa</taxon>
        <taxon>Perkinsea</taxon>
        <taxon>Perkinsida</taxon>
        <taxon>Perkinsidae</taxon>
        <taxon>Perkinsus</taxon>
    </lineage>
</organism>
<dbReference type="EMBL" id="JAAPAO010001022">
    <property type="protein sequence ID" value="KAF4651686.1"/>
    <property type="molecule type" value="Genomic_DNA"/>
</dbReference>
<name>A0A7J6KZ28_PERCH</name>
<dbReference type="Proteomes" id="UP000591131">
    <property type="component" value="Unassembled WGS sequence"/>
</dbReference>
<reference evidence="1 2" key="1">
    <citation type="submission" date="2020-04" db="EMBL/GenBank/DDBJ databases">
        <title>Perkinsus chesapeaki whole genome sequence.</title>
        <authorList>
            <person name="Bogema D.R."/>
        </authorList>
    </citation>
    <scope>NUCLEOTIDE SEQUENCE [LARGE SCALE GENOMIC DNA]</scope>
    <source>
        <strain evidence="1">ATCC PRA-425</strain>
    </source>
</reference>
<proteinExistence type="predicted"/>
<evidence type="ECO:0000313" key="1">
    <source>
        <dbReference type="EMBL" id="KAF4651686.1"/>
    </source>
</evidence>
<protein>
    <submittedName>
        <fullName evidence="1">Uncharacterized protein</fullName>
    </submittedName>
</protein>
<accession>A0A7J6KZ28</accession>
<comment type="caution">
    <text evidence="1">The sequence shown here is derived from an EMBL/GenBank/DDBJ whole genome shotgun (WGS) entry which is preliminary data.</text>
</comment>
<feature type="non-terminal residue" evidence="1">
    <location>
        <position position="1"/>
    </location>
</feature>
<evidence type="ECO:0000313" key="2">
    <source>
        <dbReference type="Proteomes" id="UP000591131"/>
    </source>
</evidence>
<dbReference type="OrthoDB" id="10390586at2759"/>
<sequence>MYILYIAMYGMKLKLRPSIATRHSAYAHSDTLRNGGTIYDLGLTVPAGQIWLFRHAARSKKQFRVLDKLGGLETGTVQFVTTYTDHNADWPVVGIEHTFYLRLRRAIKALGRAQFSIATSRATFRSLLDNLRGLYARLTRLHPQDVGGYRIELRFHVVQRSSPSVTQALQWVLDRNKISLDSYPDVSHTTVDYKDYLSLVDYFLTVAEKLNLAVGDNNSPLPENLQHYSAYLINLFGETNSIAQQLFDKGRDAYLHFSRLYKRHLESGDLGHELEASGEDTSYGGVLFRDEIVRRLYREVAWKRPFNRIKDKTGMLSYSVKKGYLPAGAEAPGTFNTYASAMKDILSRF</sequence>
<dbReference type="AlphaFoldDB" id="A0A7J6KZ28"/>
<keyword evidence="2" id="KW-1185">Reference proteome</keyword>